<proteinExistence type="predicted"/>
<evidence type="ECO:0000313" key="3">
    <source>
        <dbReference type="Proteomes" id="UP000294847"/>
    </source>
</evidence>
<dbReference type="AlphaFoldDB" id="A0A4P7N987"/>
<reference evidence="2 3" key="1">
    <citation type="journal article" date="2019" name="Mol. Biol. Evol.">
        <title>Blast fungal genomes show frequent chromosomal changes, gene gains and losses, and effector gene turnover.</title>
        <authorList>
            <person name="Gomez Luciano L.B."/>
            <person name="Jason Tsai I."/>
            <person name="Chuma I."/>
            <person name="Tosa Y."/>
            <person name="Chen Y.H."/>
            <person name="Li J.Y."/>
            <person name="Li M.Y."/>
            <person name="Jade Lu M.Y."/>
            <person name="Nakayashiki H."/>
            <person name="Li W.H."/>
        </authorList>
    </citation>
    <scope>NUCLEOTIDE SEQUENCE [LARGE SCALE GENOMIC DNA]</scope>
    <source>
        <strain evidence="2">MZ5-1-6</strain>
    </source>
</reference>
<accession>A0A4P7N987</accession>
<evidence type="ECO:0000313" key="2">
    <source>
        <dbReference type="EMBL" id="QBZ57566.1"/>
    </source>
</evidence>
<protein>
    <submittedName>
        <fullName evidence="2">Uncharacterized protein</fullName>
    </submittedName>
</protein>
<sequence>MDGGLLGVSARPPHQTGSSKLGAHGEMVPEPATGAIQKRGQFSADTTVHFSGIQPDITFMVQQKLCYFLAPVAVNVRGPMT</sequence>
<dbReference type="EMBL" id="CP034205">
    <property type="protein sequence ID" value="QBZ57566.1"/>
    <property type="molecule type" value="Genomic_DNA"/>
</dbReference>
<name>A0A4P7N987_PYROR</name>
<feature type="region of interest" description="Disordered" evidence="1">
    <location>
        <begin position="1"/>
        <end position="27"/>
    </location>
</feature>
<evidence type="ECO:0000256" key="1">
    <source>
        <dbReference type="SAM" id="MobiDB-lite"/>
    </source>
</evidence>
<gene>
    <name evidence="2" type="ORF">PoMZ_02495</name>
</gene>
<dbReference type="Proteomes" id="UP000294847">
    <property type="component" value="Chromosome 2"/>
</dbReference>
<organism evidence="2 3">
    <name type="scientific">Pyricularia oryzae</name>
    <name type="common">Rice blast fungus</name>
    <name type="synonym">Magnaporthe oryzae</name>
    <dbReference type="NCBI Taxonomy" id="318829"/>
    <lineage>
        <taxon>Eukaryota</taxon>
        <taxon>Fungi</taxon>
        <taxon>Dikarya</taxon>
        <taxon>Ascomycota</taxon>
        <taxon>Pezizomycotina</taxon>
        <taxon>Sordariomycetes</taxon>
        <taxon>Sordariomycetidae</taxon>
        <taxon>Magnaporthales</taxon>
        <taxon>Pyriculariaceae</taxon>
        <taxon>Pyricularia</taxon>
    </lineage>
</organism>